<dbReference type="PRINTS" id="PR00080">
    <property type="entry name" value="SDRFAMILY"/>
</dbReference>
<comment type="similarity">
    <text evidence="1">Belongs to the short-chain dehydrogenases/reductases (SDR) family.</text>
</comment>
<reference evidence="2" key="1">
    <citation type="submission" date="2019-02" db="EMBL/GenBank/DDBJ databases">
        <authorList>
            <person name="Li S.-H."/>
        </authorList>
    </citation>
    <scope>NUCLEOTIDE SEQUENCE</scope>
    <source>
        <strain evidence="2">IMCC14734</strain>
    </source>
</reference>
<dbReference type="PROSITE" id="PS00061">
    <property type="entry name" value="ADH_SHORT"/>
    <property type="match status" value="1"/>
</dbReference>
<accession>A0ABT3TG36</accession>
<dbReference type="Proteomes" id="UP001143362">
    <property type="component" value="Unassembled WGS sequence"/>
</dbReference>
<dbReference type="SUPFAM" id="SSF51735">
    <property type="entry name" value="NAD(P)-binding Rossmann-fold domains"/>
    <property type="match status" value="1"/>
</dbReference>
<evidence type="ECO:0000256" key="1">
    <source>
        <dbReference type="ARBA" id="ARBA00006484"/>
    </source>
</evidence>
<dbReference type="Gene3D" id="3.40.50.720">
    <property type="entry name" value="NAD(P)-binding Rossmann-like Domain"/>
    <property type="match status" value="1"/>
</dbReference>
<gene>
    <name evidence="2" type="ORF">EYC98_07545</name>
</gene>
<dbReference type="PANTHER" id="PTHR42760">
    <property type="entry name" value="SHORT-CHAIN DEHYDROGENASES/REDUCTASES FAMILY MEMBER"/>
    <property type="match status" value="1"/>
</dbReference>
<evidence type="ECO:0000313" key="3">
    <source>
        <dbReference type="Proteomes" id="UP001143362"/>
    </source>
</evidence>
<organism evidence="2 3">
    <name type="scientific">Candidatus Litorirhabdus singularis</name>
    <dbReference type="NCBI Taxonomy" id="2518993"/>
    <lineage>
        <taxon>Bacteria</taxon>
        <taxon>Pseudomonadati</taxon>
        <taxon>Pseudomonadota</taxon>
        <taxon>Gammaproteobacteria</taxon>
        <taxon>Cellvibrionales</taxon>
        <taxon>Halieaceae</taxon>
        <taxon>Candidatus Litorirhabdus</taxon>
    </lineage>
</organism>
<dbReference type="InterPro" id="IPR002347">
    <property type="entry name" value="SDR_fam"/>
</dbReference>
<sequence>MSTMDKFRLDGHVAVITGGGRGIGRAIALGMAEAGADVVLAARRTEEIEAVAQEVIALGQRGLAITTDMMDMAQIENLAEQTVAQMGKLTIWVNNAGGADDRTLRNLIDVPEYQWDFQAGLNLKAVWAGAIAAAKRMEAGSSIINISSIEAFNPSIANGPYAAAKAGVHTLTKSLAKELAPKIRCNAIAPGPIPTEVLMEAMNLTDEMLPGVVQHLQIPMGRMGREEDIAPAAIYLASAAAEWVTGEVLTVSGGL</sequence>
<comment type="caution">
    <text evidence="2">The sequence shown here is derived from an EMBL/GenBank/DDBJ whole genome shotgun (WGS) entry which is preliminary data.</text>
</comment>
<name>A0ABT3TG36_9GAMM</name>
<dbReference type="CDD" id="cd05233">
    <property type="entry name" value="SDR_c"/>
    <property type="match status" value="1"/>
</dbReference>
<protein>
    <submittedName>
        <fullName evidence="2">SDR family oxidoreductase</fullName>
    </submittedName>
</protein>
<dbReference type="EMBL" id="SHNN01000001">
    <property type="protein sequence ID" value="MCX2980731.1"/>
    <property type="molecule type" value="Genomic_DNA"/>
</dbReference>
<dbReference type="Pfam" id="PF13561">
    <property type="entry name" value="adh_short_C2"/>
    <property type="match status" value="1"/>
</dbReference>
<dbReference type="InterPro" id="IPR036291">
    <property type="entry name" value="NAD(P)-bd_dom_sf"/>
</dbReference>
<dbReference type="RefSeq" id="WP_279244703.1">
    <property type="nucleotide sequence ID" value="NZ_SHNN01000001.1"/>
</dbReference>
<proteinExistence type="inferred from homology"/>
<dbReference type="InterPro" id="IPR020904">
    <property type="entry name" value="Sc_DH/Rdtase_CS"/>
</dbReference>
<dbReference type="PRINTS" id="PR00081">
    <property type="entry name" value="GDHRDH"/>
</dbReference>
<dbReference type="PANTHER" id="PTHR42760:SF40">
    <property type="entry name" value="3-OXOACYL-[ACYL-CARRIER-PROTEIN] REDUCTASE, CHLOROPLASTIC"/>
    <property type="match status" value="1"/>
</dbReference>
<keyword evidence="3" id="KW-1185">Reference proteome</keyword>
<evidence type="ECO:0000313" key="2">
    <source>
        <dbReference type="EMBL" id="MCX2980731.1"/>
    </source>
</evidence>